<feature type="domain" description="PpiC" evidence="13">
    <location>
        <begin position="230"/>
        <end position="346"/>
    </location>
</feature>
<dbReference type="SUPFAM" id="SSF109998">
    <property type="entry name" value="Triger factor/SurA peptide-binding domain-like"/>
    <property type="match status" value="1"/>
</dbReference>
<keyword evidence="3" id="KW-0997">Cell inner membrane</keyword>
<dbReference type="Pfam" id="PF13623">
    <property type="entry name" value="SurA_N_2"/>
    <property type="match status" value="1"/>
</dbReference>
<evidence type="ECO:0000256" key="11">
    <source>
        <dbReference type="PROSITE-ProRule" id="PRU00278"/>
    </source>
</evidence>
<name>A0AA35SVJ3_GEOBA</name>
<evidence type="ECO:0000256" key="1">
    <source>
        <dbReference type="ARBA" id="ARBA00004382"/>
    </source>
</evidence>
<keyword evidence="11 14" id="KW-0413">Isomerase</keyword>
<accession>A0AA35SVJ3</accession>
<keyword evidence="5" id="KW-1133">Transmembrane helix</keyword>
<proteinExistence type="inferred from homology"/>
<evidence type="ECO:0000256" key="6">
    <source>
        <dbReference type="ARBA" id="ARBA00023136"/>
    </source>
</evidence>
<comment type="subcellular location">
    <subcellularLocation>
        <location evidence="1">Cell inner membrane</location>
        <topology evidence="1">Single-pass type II membrane protein</topology>
        <orientation evidence="1">Periplasmic side</orientation>
    </subcellularLocation>
</comment>
<evidence type="ECO:0000256" key="8">
    <source>
        <dbReference type="ARBA" id="ARBA00038408"/>
    </source>
</evidence>
<dbReference type="PANTHER" id="PTHR47529">
    <property type="entry name" value="PEPTIDYL-PROLYL CIS-TRANS ISOMERASE D"/>
    <property type="match status" value="1"/>
</dbReference>
<gene>
    <name evidence="14" type="ORF">GBAR_LOCUS20662</name>
</gene>
<evidence type="ECO:0000256" key="4">
    <source>
        <dbReference type="ARBA" id="ARBA00022692"/>
    </source>
</evidence>
<dbReference type="SUPFAM" id="SSF54534">
    <property type="entry name" value="FKBP-like"/>
    <property type="match status" value="1"/>
</dbReference>
<evidence type="ECO:0000256" key="7">
    <source>
        <dbReference type="ARBA" id="ARBA00023186"/>
    </source>
</evidence>
<feature type="signal peptide" evidence="12">
    <location>
        <begin position="1"/>
        <end position="24"/>
    </location>
</feature>
<keyword evidence="7" id="KW-0143">Chaperone</keyword>
<comment type="similarity">
    <text evidence="8">Belongs to the PpiD chaperone family.</text>
</comment>
<evidence type="ECO:0000313" key="14">
    <source>
        <dbReference type="EMBL" id="CAI8036875.1"/>
    </source>
</evidence>
<evidence type="ECO:0000256" key="5">
    <source>
        <dbReference type="ARBA" id="ARBA00022989"/>
    </source>
</evidence>
<dbReference type="AlphaFoldDB" id="A0AA35SVJ3"/>
<evidence type="ECO:0000256" key="3">
    <source>
        <dbReference type="ARBA" id="ARBA00022519"/>
    </source>
</evidence>
<dbReference type="EMBL" id="CASHTH010002906">
    <property type="protein sequence ID" value="CAI8036875.1"/>
    <property type="molecule type" value="Genomic_DNA"/>
</dbReference>
<keyword evidence="12" id="KW-0732">Signal</keyword>
<keyword evidence="4" id="KW-0812">Transmembrane</keyword>
<evidence type="ECO:0000313" key="15">
    <source>
        <dbReference type="Proteomes" id="UP001174909"/>
    </source>
</evidence>
<evidence type="ECO:0000256" key="10">
    <source>
        <dbReference type="ARBA" id="ARBA00042775"/>
    </source>
</evidence>
<dbReference type="GO" id="GO:0003755">
    <property type="term" value="F:peptidyl-prolyl cis-trans isomerase activity"/>
    <property type="evidence" value="ECO:0007669"/>
    <property type="project" value="UniProtKB-KW"/>
</dbReference>
<evidence type="ECO:0000256" key="9">
    <source>
        <dbReference type="ARBA" id="ARBA00040743"/>
    </source>
</evidence>
<dbReference type="GO" id="GO:0005886">
    <property type="term" value="C:plasma membrane"/>
    <property type="evidence" value="ECO:0007669"/>
    <property type="project" value="UniProtKB-SubCell"/>
</dbReference>
<dbReference type="PROSITE" id="PS50198">
    <property type="entry name" value="PPIC_PPIASE_2"/>
    <property type="match status" value="1"/>
</dbReference>
<dbReference type="Proteomes" id="UP001174909">
    <property type="component" value="Unassembled WGS sequence"/>
</dbReference>
<keyword evidence="6" id="KW-0472">Membrane</keyword>
<dbReference type="Pfam" id="PF13616">
    <property type="entry name" value="Rotamase_3"/>
    <property type="match status" value="1"/>
</dbReference>
<dbReference type="InterPro" id="IPR046357">
    <property type="entry name" value="PPIase_dom_sf"/>
</dbReference>
<sequence length="537" mass="60638">MWIIAIVFLVGTVFLYSNTRGGDGDPEGEVVLKINNAEVKRGEFESAVANAMESQRQNQRFGAPDKEQIQKNVIDRWVQQTILGSVDIGDAEVKNYIRSDASRVEEYNLYQQWGVADLYTDNVRLQLSTDALRNSVQALELVTDTEAERAYQLEADKAKIKFIEFKYNDYTSMIEVDDAAAKAYFEENRDNYKVEEQVNVKFIKVNPADLVSDEDIRTYYEENQKEFTTPEAVKARHILKKFPDNATDEQKAETKTAAEELLKTVNAELAAGADFAELAKKHSEGPSGAQGGALRGGNLKLPPGDYFARGDMVKPFEEAAFDTLKPGEVSGLVETSYGYHIIKLEEKKSPEIQPFEQAQFEIGQKLVQVSGVDKAKKVAEDLLFDIEIQDYDKALALEAYKQLSLAALETGFFSRDATTIPQIGATWGYQGLVDELFDMEVNVSQVIEAKKRTGQEVEAYFVATILDKKPAAIPPFEEIKKELVEREEPDVEAFKTDPAEKARHRQALIQAKKREAYLNWFAARKEASELWIHQDYR</sequence>
<organism evidence="14 15">
    <name type="scientific">Geodia barretti</name>
    <name type="common">Barrett's horny sponge</name>
    <dbReference type="NCBI Taxonomy" id="519541"/>
    <lineage>
        <taxon>Eukaryota</taxon>
        <taxon>Metazoa</taxon>
        <taxon>Porifera</taxon>
        <taxon>Demospongiae</taxon>
        <taxon>Heteroscleromorpha</taxon>
        <taxon>Tetractinellida</taxon>
        <taxon>Astrophorina</taxon>
        <taxon>Geodiidae</taxon>
        <taxon>Geodia</taxon>
    </lineage>
</organism>
<reference evidence="14" key="1">
    <citation type="submission" date="2023-03" db="EMBL/GenBank/DDBJ databases">
        <authorList>
            <person name="Steffen K."/>
            <person name="Cardenas P."/>
        </authorList>
    </citation>
    <scope>NUCLEOTIDE SEQUENCE</scope>
</reference>
<protein>
    <recommendedName>
        <fullName evidence="9">Periplasmic chaperone PpiD</fullName>
    </recommendedName>
    <alternativeName>
        <fullName evidence="10">Periplasmic folding chaperone</fullName>
    </alternativeName>
</protein>
<dbReference type="InterPro" id="IPR000297">
    <property type="entry name" value="PPIase_PpiC"/>
</dbReference>
<evidence type="ECO:0000259" key="13">
    <source>
        <dbReference type="PROSITE" id="PS50198"/>
    </source>
</evidence>
<dbReference type="Gene3D" id="3.10.50.40">
    <property type="match status" value="1"/>
</dbReference>
<evidence type="ECO:0000256" key="12">
    <source>
        <dbReference type="SAM" id="SignalP"/>
    </source>
</evidence>
<dbReference type="PANTHER" id="PTHR47529:SF1">
    <property type="entry name" value="PERIPLASMIC CHAPERONE PPID"/>
    <property type="match status" value="1"/>
</dbReference>
<keyword evidence="11" id="KW-0697">Rotamase</keyword>
<keyword evidence="2" id="KW-1003">Cell membrane</keyword>
<feature type="chain" id="PRO_5041343595" description="Periplasmic chaperone PpiD" evidence="12">
    <location>
        <begin position="25"/>
        <end position="537"/>
    </location>
</feature>
<comment type="caution">
    <text evidence="14">The sequence shown here is derived from an EMBL/GenBank/DDBJ whole genome shotgun (WGS) entry which is preliminary data.</text>
</comment>
<keyword evidence="15" id="KW-1185">Reference proteome</keyword>
<dbReference type="InterPro" id="IPR027304">
    <property type="entry name" value="Trigger_fact/SurA_dom_sf"/>
</dbReference>
<dbReference type="InterPro" id="IPR052029">
    <property type="entry name" value="PpiD_chaperone"/>
</dbReference>
<evidence type="ECO:0000256" key="2">
    <source>
        <dbReference type="ARBA" id="ARBA00022475"/>
    </source>
</evidence>